<evidence type="ECO:0000313" key="1">
    <source>
        <dbReference type="EMBL" id="OAM15531.1"/>
    </source>
</evidence>
<dbReference type="EMBL" id="LXSF01000012">
    <property type="protein sequence ID" value="OAM15531.1"/>
    <property type="molecule type" value="Genomic_DNA"/>
</dbReference>
<evidence type="ECO:0000313" key="2">
    <source>
        <dbReference type="Proteomes" id="UP000078003"/>
    </source>
</evidence>
<proteinExistence type="predicted"/>
<evidence type="ECO:0008006" key="3">
    <source>
        <dbReference type="Google" id="ProtNLM"/>
    </source>
</evidence>
<dbReference type="InterPro" id="IPR027375">
    <property type="entry name" value="DKNYY"/>
</dbReference>
<sequence length="265" mass="29831">MIWLPLSQLDETEHSWRIQGNTVQFGGTGTYRKLRGCDPATFEVFAEPGCLIARDRNHVYHGAELLSAVQRDSFTHLGEGYWRDADAIYYEYETSLRPLKSSDAATFRHLGEGYAADRTQAYYGGSKIQSANPLALRLLHSLYAADGDTVFFDGKPLKGSDPQTWREAAGEAGKHSFSHDAKHVYYCERKLPRADATTWHHLHDTFSKDSKHVYKTNRILPDANPAEWDTAKAATHAAEETARHAENSAKMSELLKTLWQNGQTD</sequence>
<organism evidence="1 2">
    <name type="scientific">Eikenella corrodens</name>
    <dbReference type="NCBI Taxonomy" id="539"/>
    <lineage>
        <taxon>Bacteria</taxon>
        <taxon>Pseudomonadati</taxon>
        <taxon>Pseudomonadota</taxon>
        <taxon>Betaproteobacteria</taxon>
        <taxon>Neisseriales</taxon>
        <taxon>Neisseriaceae</taxon>
        <taxon>Eikenella</taxon>
    </lineage>
</organism>
<gene>
    <name evidence="1" type="ORF">A7P85_10200</name>
</gene>
<reference evidence="2" key="1">
    <citation type="submission" date="2016-05" db="EMBL/GenBank/DDBJ databases">
        <title>Draft genome of Corynebacterium afermentans subsp. afermentans LCDC 88199T.</title>
        <authorList>
            <person name="Bernier A.-M."/>
            <person name="Bernard K."/>
        </authorList>
    </citation>
    <scope>NUCLEOTIDE SEQUENCE [LARGE SCALE GENOMIC DNA]</scope>
    <source>
        <strain evidence="2">NML01-0328</strain>
    </source>
</reference>
<dbReference type="Proteomes" id="UP000078003">
    <property type="component" value="Unassembled WGS sequence"/>
</dbReference>
<dbReference type="AlphaFoldDB" id="A0A1A9RD36"/>
<name>A0A1A9RD36_EIKCO</name>
<dbReference type="Pfam" id="PF13644">
    <property type="entry name" value="DKNYY"/>
    <property type="match status" value="2"/>
</dbReference>
<comment type="caution">
    <text evidence="1">The sequence shown here is derived from an EMBL/GenBank/DDBJ whole genome shotgun (WGS) entry which is preliminary data.</text>
</comment>
<dbReference type="RefSeq" id="WP_064104794.1">
    <property type="nucleotide sequence ID" value="NZ_LXSF01000012.1"/>
</dbReference>
<protein>
    <recommendedName>
        <fullName evidence="3">DKNYY family protein</fullName>
    </recommendedName>
</protein>
<accession>A0A1A9RD36</accession>